<evidence type="ECO:0000259" key="4">
    <source>
        <dbReference type="PROSITE" id="PS50112"/>
    </source>
</evidence>
<keyword evidence="7" id="KW-1185">Reference proteome</keyword>
<dbReference type="Proteomes" id="UP000652176">
    <property type="component" value="Unassembled WGS sequence"/>
</dbReference>
<sequence>MAFIVEKDSGLIPQVLSAILDECVNGVTLADPDLEDAPIIYANKAFERLTGYAHDEIIGHNCRFLQGEDREQEARFKIIEAMKKHESVEVTLRNYKKDGTLFHNRLKITPLLDKKNRVIYYLGVQYDITEQVNANNEIKELTSLLDAIQGS</sequence>
<evidence type="ECO:0000256" key="2">
    <source>
        <dbReference type="ARBA" id="ARBA00022643"/>
    </source>
</evidence>
<dbReference type="PROSITE" id="PS50112">
    <property type="entry name" value="PAS"/>
    <property type="match status" value="1"/>
</dbReference>
<evidence type="ECO:0000256" key="1">
    <source>
        <dbReference type="ARBA" id="ARBA00022630"/>
    </source>
</evidence>
<dbReference type="NCBIfam" id="TIGR00229">
    <property type="entry name" value="sensory_box"/>
    <property type="match status" value="1"/>
</dbReference>
<accession>A0ABR9CZ47</accession>
<evidence type="ECO:0000313" key="7">
    <source>
        <dbReference type="Proteomes" id="UP000652176"/>
    </source>
</evidence>
<dbReference type="Gene3D" id="3.30.450.20">
    <property type="entry name" value="PAS domain"/>
    <property type="match status" value="1"/>
</dbReference>
<name>A0ABR9CZ47_9GAMM</name>
<dbReference type="RefSeq" id="WP_192374145.1">
    <property type="nucleotide sequence ID" value="NZ_CAJHIV010000001.1"/>
</dbReference>
<evidence type="ECO:0000256" key="3">
    <source>
        <dbReference type="ARBA" id="ARBA00022991"/>
    </source>
</evidence>
<dbReference type="SMART" id="SM00086">
    <property type="entry name" value="PAC"/>
    <property type="match status" value="1"/>
</dbReference>
<dbReference type="EMBL" id="JACXSS010000001">
    <property type="protein sequence ID" value="MBD9355806.1"/>
    <property type="molecule type" value="Genomic_DNA"/>
</dbReference>
<keyword evidence="1" id="KW-0285">Flavoprotein</keyword>
<protein>
    <submittedName>
        <fullName evidence="6">PAS domain-containing protein</fullName>
    </submittedName>
</protein>
<dbReference type="PANTHER" id="PTHR47429:SF2">
    <property type="entry name" value="PROTEIN TWIN LOV 1"/>
    <property type="match status" value="1"/>
</dbReference>
<keyword evidence="2" id="KW-0288">FMN</keyword>
<organism evidence="6 7">
    <name type="scientific">Methylomonas albis</name>
    <dbReference type="NCBI Taxonomy" id="1854563"/>
    <lineage>
        <taxon>Bacteria</taxon>
        <taxon>Pseudomonadati</taxon>
        <taxon>Pseudomonadota</taxon>
        <taxon>Gammaproteobacteria</taxon>
        <taxon>Methylococcales</taxon>
        <taxon>Methylococcaceae</taxon>
        <taxon>Methylomonas</taxon>
    </lineage>
</organism>
<gene>
    <name evidence="6" type="ORF">IE877_07905</name>
</gene>
<dbReference type="InterPro" id="IPR035965">
    <property type="entry name" value="PAS-like_dom_sf"/>
</dbReference>
<comment type="caution">
    <text evidence="6">The sequence shown here is derived from an EMBL/GenBank/DDBJ whole genome shotgun (WGS) entry which is preliminary data.</text>
</comment>
<evidence type="ECO:0000259" key="5">
    <source>
        <dbReference type="PROSITE" id="PS50113"/>
    </source>
</evidence>
<dbReference type="InterPro" id="IPR000700">
    <property type="entry name" value="PAS-assoc_C"/>
</dbReference>
<dbReference type="Pfam" id="PF13426">
    <property type="entry name" value="PAS_9"/>
    <property type="match status" value="1"/>
</dbReference>
<reference evidence="6 7" key="1">
    <citation type="submission" date="2020-09" db="EMBL/GenBank/DDBJ databases">
        <title>Methylomonas albis sp. nov. and Methylomonas fluvii sp. nov.: Two cold-adapted methanotrophs from the River Elbe and an amended description of Methylovulum psychrotolerans strain Eb1.</title>
        <authorList>
            <person name="Bussmann I.K."/>
            <person name="Klings K.-W."/>
            <person name="Warnstedt J."/>
            <person name="Hoppert M."/>
            <person name="Saborowski A."/>
            <person name="Horn F."/>
            <person name="Liebner S."/>
        </authorList>
    </citation>
    <scope>NUCLEOTIDE SEQUENCE [LARGE SCALE GENOMIC DNA]</scope>
    <source>
        <strain evidence="6 7">EbA</strain>
    </source>
</reference>
<keyword evidence="3" id="KW-0157">Chromophore</keyword>
<feature type="domain" description="PAC" evidence="5">
    <location>
        <begin position="86"/>
        <end position="140"/>
    </location>
</feature>
<dbReference type="SMART" id="SM00091">
    <property type="entry name" value="PAS"/>
    <property type="match status" value="1"/>
</dbReference>
<dbReference type="InterPro" id="IPR001610">
    <property type="entry name" value="PAC"/>
</dbReference>
<dbReference type="InterPro" id="IPR000014">
    <property type="entry name" value="PAS"/>
</dbReference>
<dbReference type="SUPFAM" id="SSF55785">
    <property type="entry name" value="PYP-like sensor domain (PAS domain)"/>
    <property type="match status" value="1"/>
</dbReference>
<dbReference type="CDD" id="cd00130">
    <property type="entry name" value="PAS"/>
    <property type="match status" value="1"/>
</dbReference>
<proteinExistence type="predicted"/>
<feature type="domain" description="PAS" evidence="4">
    <location>
        <begin position="12"/>
        <end position="85"/>
    </location>
</feature>
<dbReference type="PROSITE" id="PS50113">
    <property type="entry name" value="PAC"/>
    <property type="match status" value="1"/>
</dbReference>
<dbReference type="PANTHER" id="PTHR47429">
    <property type="entry name" value="PROTEIN TWIN LOV 1"/>
    <property type="match status" value="1"/>
</dbReference>
<evidence type="ECO:0000313" key="6">
    <source>
        <dbReference type="EMBL" id="MBD9355806.1"/>
    </source>
</evidence>